<evidence type="ECO:0000313" key="7">
    <source>
        <dbReference type="Proteomes" id="UP000694843"/>
    </source>
</evidence>
<evidence type="ECO:0000256" key="6">
    <source>
        <dbReference type="SAM" id="MobiDB-lite"/>
    </source>
</evidence>
<reference evidence="8" key="1">
    <citation type="submission" date="2025-08" db="UniProtKB">
        <authorList>
            <consortium name="RefSeq"/>
        </authorList>
    </citation>
    <scope>IDENTIFICATION</scope>
    <source>
        <tissue evidence="8">Whole organism</tissue>
    </source>
</reference>
<accession>A0A8B7PCB8</accession>
<dbReference type="Gene3D" id="1.10.20.10">
    <property type="entry name" value="Histone, subunit A"/>
    <property type="match status" value="1"/>
</dbReference>
<organism evidence="7 8">
    <name type="scientific">Hyalella azteca</name>
    <name type="common">Amphipod</name>
    <dbReference type="NCBI Taxonomy" id="294128"/>
    <lineage>
        <taxon>Eukaryota</taxon>
        <taxon>Metazoa</taxon>
        <taxon>Ecdysozoa</taxon>
        <taxon>Arthropoda</taxon>
        <taxon>Crustacea</taxon>
        <taxon>Multicrustacea</taxon>
        <taxon>Malacostraca</taxon>
        <taxon>Eumalacostraca</taxon>
        <taxon>Peracarida</taxon>
        <taxon>Amphipoda</taxon>
        <taxon>Senticaudata</taxon>
        <taxon>Talitrida</taxon>
        <taxon>Talitroidea</taxon>
        <taxon>Hyalellidae</taxon>
        <taxon>Hyalella</taxon>
    </lineage>
</organism>
<keyword evidence="7" id="KW-1185">Reference proteome</keyword>
<dbReference type="GO" id="GO:0046982">
    <property type="term" value="F:protein heterodimerization activity"/>
    <property type="evidence" value="ECO:0007669"/>
    <property type="project" value="InterPro"/>
</dbReference>
<dbReference type="RefSeq" id="XP_018022866.1">
    <property type="nucleotide sequence ID" value="XM_018167377.2"/>
</dbReference>
<keyword evidence="5" id="KW-0234">DNA repair</keyword>
<dbReference type="InterPro" id="IPR029003">
    <property type="entry name" value="CENP-S/Mhf1"/>
</dbReference>
<sequence length="195" mass="21207">MNHTMTVEEKVISEAMHYAVGQICQEVGEKIGVKFTPEVMATIANIVSTQLDVYADDLASFARHARRTIVSTEDVQLIVRRNPSLKAHIEDKAVEYGLHQTSEKGLKKKKPMQAKISVCSPVREAEDENSDQTDVGTGGLKIGQDSAAVGTMPNEITVPPKDAEAARVKATGAKAGPSTVWPDFQLDFDNIETID</sequence>
<dbReference type="OrthoDB" id="1872155at2759"/>
<evidence type="ECO:0000256" key="3">
    <source>
        <dbReference type="ARBA" id="ARBA00022763"/>
    </source>
</evidence>
<evidence type="ECO:0000256" key="5">
    <source>
        <dbReference type="ARBA" id="ARBA00023204"/>
    </source>
</evidence>
<feature type="region of interest" description="Disordered" evidence="6">
    <location>
        <begin position="120"/>
        <end position="139"/>
    </location>
</feature>
<name>A0A8B7PCB8_HYAAZ</name>
<evidence type="ECO:0000313" key="8">
    <source>
        <dbReference type="RefSeq" id="XP_018022866.1"/>
    </source>
</evidence>
<keyword evidence="4" id="KW-0238">DNA-binding</keyword>
<dbReference type="SUPFAM" id="SSF47113">
    <property type="entry name" value="Histone-fold"/>
    <property type="match status" value="1"/>
</dbReference>
<dbReference type="PANTHER" id="PTHR22980">
    <property type="entry name" value="CORTISTATIN"/>
    <property type="match status" value="1"/>
</dbReference>
<dbReference type="PANTHER" id="PTHR22980:SF0">
    <property type="entry name" value="CENTROMERE PROTEIN S"/>
    <property type="match status" value="1"/>
</dbReference>
<comment type="similarity">
    <text evidence="1">Belongs to the TAF9 family. CENP-S/MHF1 subfamily.</text>
</comment>
<proteinExistence type="inferred from homology"/>
<dbReference type="GO" id="GO:0071821">
    <property type="term" value="C:FANCM-MHF complex"/>
    <property type="evidence" value="ECO:0007669"/>
    <property type="project" value="InterPro"/>
</dbReference>
<keyword evidence="3" id="KW-0227">DNA damage</keyword>
<dbReference type="GeneID" id="108678883"/>
<dbReference type="GO" id="GO:0031297">
    <property type="term" value="P:replication fork processing"/>
    <property type="evidence" value="ECO:0007669"/>
    <property type="project" value="TreeGrafter"/>
</dbReference>
<dbReference type="Proteomes" id="UP000694843">
    <property type="component" value="Unplaced"/>
</dbReference>
<dbReference type="GO" id="GO:0003677">
    <property type="term" value="F:DNA binding"/>
    <property type="evidence" value="ECO:0007669"/>
    <property type="project" value="UniProtKB-KW"/>
</dbReference>
<evidence type="ECO:0000256" key="4">
    <source>
        <dbReference type="ARBA" id="ARBA00023125"/>
    </source>
</evidence>
<evidence type="ECO:0000256" key="1">
    <source>
        <dbReference type="ARBA" id="ARBA00006612"/>
    </source>
</evidence>
<dbReference type="GO" id="GO:0003682">
    <property type="term" value="F:chromatin binding"/>
    <property type="evidence" value="ECO:0007669"/>
    <property type="project" value="TreeGrafter"/>
</dbReference>
<protein>
    <recommendedName>
        <fullName evidence="2">Centromere protein S</fullName>
    </recommendedName>
</protein>
<dbReference type="GO" id="GO:0000712">
    <property type="term" value="P:resolution of meiotic recombination intermediates"/>
    <property type="evidence" value="ECO:0007669"/>
    <property type="project" value="TreeGrafter"/>
</dbReference>
<dbReference type="InterPro" id="IPR009072">
    <property type="entry name" value="Histone-fold"/>
</dbReference>
<evidence type="ECO:0000256" key="2">
    <source>
        <dbReference type="ARBA" id="ARBA00016400"/>
    </source>
</evidence>
<dbReference type="KEGG" id="hazt:108678883"/>
<dbReference type="Pfam" id="PF15630">
    <property type="entry name" value="CENP-S"/>
    <property type="match status" value="1"/>
</dbReference>
<dbReference type="CDD" id="cd22919">
    <property type="entry name" value="HFD_CENP-S"/>
    <property type="match status" value="1"/>
</dbReference>
<dbReference type="AlphaFoldDB" id="A0A8B7PCB8"/>
<dbReference type="GO" id="GO:0006281">
    <property type="term" value="P:DNA repair"/>
    <property type="evidence" value="ECO:0007669"/>
    <property type="project" value="UniProtKB-KW"/>
</dbReference>
<gene>
    <name evidence="8" type="primary">LOC108678883</name>
</gene>